<dbReference type="InParanoid" id="A0A2I1DMK8"/>
<dbReference type="InterPro" id="IPR014976">
    <property type="entry name" value="AbpA_HamA_C"/>
</dbReference>
<organism evidence="2 3">
    <name type="scientific">Acidithiobacillus marinus</name>
    <dbReference type="NCBI Taxonomy" id="187490"/>
    <lineage>
        <taxon>Bacteria</taxon>
        <taxon>Pseudomonadati</taxon>
        <taxon>Pseudomonadota</taxon>
        <taxon>Acidithiobacillia</taxon>
        <taxon>Acidithiobacillales</taxon>
        <taxon>Acidithiobacillaceae</taxon>
        <taxon>Acidithiobacillus</taxon>
    </lineage>
</organism>
<dbReference type="OrthoDB" id="785623at2"/>
<evidence type="ECO:0000259" key="1">
    <source>
        <dbReference type="Pfam" id="PF08878"/>
    </source>
</evidence>
<dbReference type="Proteomes" id="UP000234329">
    <property type="component" value="Unassembled WGS sequence"/>
</dbReference>
<gene>
    <name evidence="2" type="ORF">B1757_06360</name>
</gene>
<sequence>MSVFADKPAPFFNIVTHDLGRSPGLTAASSGYEGGKWRHEALASYLFEWLPEFALHYSDLESMNSATAMRLIKKAAVTVYTTEKYKKRGEFGELLLHALIREVFNSQPAISKLYFKTSTNETVKGFDAVHVVENDDGLELWLGEVKFYEDIHQAIYAVIPELQSHTDGDWLRREFILIDSKIDPKWQHADALKKLISDRTSLDVIFKRTCIPVLLTYDSECVNQHSEVTAPFVAALQSELESIYASFADRKLPALRVHLFLVPLACKKTLLEVLQQKLEGLQR</sequence>
<reference evidence="2 3" key="1">
    <citation type="submission" date="2017-03" db="EMBL/GenBank/DDBJ databases">
        <title>Draft genime sequence of the acidophilic sulfur-oxidizing bacterium Acidithiobacillus sp. SH, isolated from seawater.</title>
        <authorList>
            <person name="Sharmin S."/>
            <person name="Tokuhisa M."/>
            <person name="Kanao T."/>
            <person name="Kamimura K."/>
        </authorList>
    </citation>
    <scope>NUCLEOTIDE SEQUENCE [LARGE SCALE GENOMIC DNA]</scope>
    <source>
        <strain evidence="2 3">SH</strain>
    </source>
</reference>
<name>A0A2I1DMK8_9PROT</name>
<dbReference type="RefSeq" id="WP_101537525.1">
    <property type="nucleotide sequence ID" value="NZ_MXAV01000025.1"/>
</dbReference>
<accession>A0A2I1DMK8</accession>
<dbReference type="EMBL" id="MXAV01000025">
    <property type="protein sequence ID" value="PKY11111.1"/>
    <property type="molecule type" value="Genomic_DNA"/>
</dbReference>
<feature type="domain" description="Anti-bacteriophage protein A/HamA C-terminal" evidence="1">
    <location>
        <begin position="16"/>
        <end position="278"/>
    </location>
</feature>
<dbReference type="AlphaFoldDB" id="A0A2I1DMK8"/>
<comment type="caution">
    <text evidence="2">The sequence shown here is derived from an EMBL/GenBank/DDBJ whole genome shotgun (WGS) entry which is preliminary data.</text>
</comment>
<dbReference type="Pfam" id="PF08878">
    <property type="entry name" value="HamA"/>
    <property type="match status" value="1"/>
</dbReference>
<evidence type="ECO:0000313" key="2">
    <source>
        <dbReference type="EMBL" id="PKY11111.1"/>
    </source>
</evidence>
<evidence type="ECO:0000313" key="3">
    <source>
        <dbReference type="Proteomes" id="UP000234329"/>
    </source>
</evidence>
<proteinExistence type="predicted"/>
<protein>
    <recommendedName>
        <fullName evidence="1">Anti-bacteriophage protein A/HamA C-terminal domain-containing protein</fullName>
    </recommendedName>
</protein>
<keyword evidence="3" id="KW-1185">Reference proteome</keyword>